<comment type="caution">
    <text evidence="3">The sequence shown here is derived from an EMBL/GenBank/DDBJ whole genome shotgun (WGS) entry which is preliminary data.</text>
</comment>
<feature type="compositionally biased region" description="Basic and acidic residues" evidence="1">
    <location>
        <begin position="365"/>
        <end position="395"/>
    </location>
</feature>
<gene>
    <name evidence="3" type="ORF">AJ80_09468</name>
</gene>
<feature type="compositionally biased region" description="Acidic residues" evidence="1">
    <location>
        <begin position="327"/>
        <end position="338"/>
    </location>
</feature>
<name>A0A2B7WQ62_POLH7</name>
<organism evidence="3 4">
    <name type="scientific">Polytolypa hystricis (strain UAMH7299)</name>
    <dbReference type="NCBI Taxonomy" id="1447883"/>
    <lineage>
        <taxon>Eukaryota</taxon>
        <taxon>Fungi</taxon>
        <taxon>Dikarya</taxon>
        <taxon>Ascomycota</taxon>
        <taxon>Pezizomycotina</taxon>
        <taxon>Eurotiomycetes</taxon>
        <taxon>Eurotiomycetidae</taxon>
        <taxon>Onygenales</taxon>
        <taxon>Onygenales incertae sedis</taxon>
        <taxon>Polytolypa</taxon>
    </lineage>
</organism>
<feature type="compositionally biased region" description="Basic and acidic residues" evidence="1">
    <location>
        <begin position="191"/>
        <end position="202"/>
    </location>
</feature>
<sequence length="567" mass="63339">MSSQHDGGGNYWGFLVRADKSATPLFEQLCLGIAKLISKIKPSVTDDLTPDKLAAFYRAVGGNYDTLFLSTPHASLSFIYQSLGCFHTLQPTSNAFEAPSIPALLPHGFVRWQTIQLLLSPDEHVGFLQEAVGKFDIINPSGGAIFPKVIPREAFPSEPDLEMVKWHDSVCKRLENEYATRRLRASSNRSSSRDHPLPDRRASAASMDDGAGEDHTDYFAQRRSSKTNPPAEAPGDALHEAYSPYSRPRHMSHSTSYPAPKRRHADKVNGQAHSYPPQHGSVSPRRKPSARSTTPSGLRRVHELSESSGSDASEDEAPQPVHRTPIEEEDDDDDDDMYPEERERLVPSRHHVRRHSHDPAFSPRRRWDDGDSPPRQRRAHEEPYSPESRHARDPRYTQVPQFHVSTRPRTPHRYQENEYPIHRSPSSRKPKPSTVKFREYIFDDAENISSAPPSPGGGHSRHRRSVHLSGGGSSSPRHWVPRLEPELSSASHAKRKGSAGGGSRSSSSTERARTMSVGGKPMRWDNSVYPMKGRRYITPPSSLSGGVPIDMEMGDDIRGAGRGRWDI</sequence>
<feature type="domain" description="DUF7514" evidence="2">
    <location>
        <begin position="14"/>
        <end position="170"/>
    </location>
</feature>
<feature type="region of interest" description="Disordered" evidence="1">
    <location>
        <begin position="182"/>
        <end position="567"/>
    </location>
</feature>
<feature type="compositionally biased region" description="Polar residues" evidence="1">
    <location>
        <begin position="398"/>
        <end position="408"/>
    </location>
</feature>
<protein>
    <recommendedName>
        <fullName evidence="2">DUF7514 domain-containing protein</fullName>
    </recommendedName>
</protein>
<keyword evidence="4" id="KW-1185">Reference proteome</keyword>
<feature type="compositionally biased region" description="Basic residues" evidence="1">
    <location>
        <begin position="347"/>
        <end position="356"/>
    </location>
</feature>
<evidence type="ECO:0000313" key="3">
    <source>
        <dbReference type="EMBL" id="PGG98784.1"/>
    </source>
</evidence>
<dbReference type="OrthoDB" id="5420895at2759"/>
<accession>A0A2B7WQ62</accession>
<feature type="compositionally biased region" description="Basic and acidic residues" evidence="1">
    <location>
        <begin position="555"/>
        <end position="567"/>
    </location>
</feature>
<evidence type="ECO:0000259" key="2">
    <source>
        <dbReference type="Pfam" id="PF24355"/>
    </source>
</evidence>
<reference evidence="3 4" key="1">
    <citation type="submission" date="2017-10" db="EMBL/GenBank/DDBJ databases">
        <title>Comparative genomics in systemic dimorphic fungi from Ajellomycetaceae.</title>
        <authorList>
            <person name="Munoz J.F."/>
            <person name="Mcewen J.G."/>
            <person name="Clay O.K."/>
            <person name="Cuomo C.A."/>
        </authorList>
    </citation>
    <scope>NUCLEOTIDE SEQUENCE [LARGE SCALE GENOMIC DNA]</scope>
    <source>
        <strain evidence="3 4">UAMH7299</strain>
    </source>
</reference>
<dbReference type="AlphaFoldDB" id="A0A2B7WQ62"/>
<dbReference type="InterPro" id="IPR055936">
    <property type="entry name" value="DUF7514"/>
</dbReference>
<proteinExistence type="predicted"/>
<evidence type="ECO:0000256" key="1">
    <source>
        <dbReference type="SAM" id="MobiDB-lite"/>
    </source>
</evidence>
<dbReference type="Pfam" id="PF24355">
    <property type="entry name" value="DUF7514"/>
    <property type="match status" value="1"/>
</dbReference>
<dbReference type="Proteomes" id="UP000224634">
    <property type="component" value="Unassembled WGS sequence"/>
</dbReference>
<dbReference type="EMBL" id="PDNA01000285">
    <property type="protein sequence ID" value="PGG98784.1"/>
    <property type="molecule type" value="Genomic_DNA"/>
</dbReference>
<dbReference type="PANTHER" id="PTHR39611:SF2">
    <property type="entry name" value="HYDROXYPROLINE-RICH GLYCOPROTEIN DZ-HRGP"/>
    <property type="match status" value="1"/>
</dbReference>
<evidence type="ECO:0000313" key="4">
    <source>
        <dbReference type="Proteomes" id="UP000224634"/>
    </source>
</evidence>
<dbReference type="PANTHER" id="PTHR39611">
    <property type="entry name" value="HYDROXYPROLINE-RICH GLYCOPROTEIN DZ-HRGP-RELATED"/>
    <property type="match status" value="1"/>
</dbReference>